<protein>
    <submittedName>
        <fullName evidence="2">Integrase-like protein</fullName>
    </submittedName>
</protein>
<dbReference type="PANTHER" id="PTHR46889">
    <property type="entry name" value="TRANSPOSASE INSF FOR INSERTION SEQUENCE IS3B-RELATED"/>
    <property type="match status" value="1"/>
</dbReference>
<dbReference type="EMBL" id="QGDO01000010">
    <property type="protein sequence ID" value="PWJ34987.1"/>
    <property type="molecule type" value="Genomic_DNA"/>
</dbReference>
<dbReference type="GO" id="GO:0003676">
    <property type="term" value="F:nucleic acid binding"/>
    <property type="evidence" value="ECO:0007669"/>
    <property type="project" value="InterPro"/>
</dbReference>
<comment type="caution">
    <text evidence="2">The sequence shown here is derived from an EMBL/GenBank/DDBJ whole genome shotgun (WGS) entry which is preliminary data.</text>
</comment>
<dbReference type="GO" id="GO:0015074">
    <property type="term" value="P:DNA integration"/>
    <property type="evidence" value="ECO:0007669"/>
    <property type="project" value="InterPro"/>
</dbReference>
<evidence type="ECO:0000259" key="1">
    <source>
        <dbReference type="Pfam" id="PF13683"/>
    </source>
</evidence>
<dbReference type="InterPro" id="IPR036397">
    <property type="entry name" value="RNaseH_sf"/>
</dbReference>
<sequence length="77" mass="9565">MNRKGNCWDNSVAESFFKSIKYEYLYRFKFQSMKELRIEVSKYIYWYNHKRLHSTLGYKTPVERENELNFINLKRIA</sequence>
<evidence type="ECO:0000313" key="3">
    <source>
        <dbReference type="Proteomes" id="UP000245535"/>
    </source>
</evidence>
<proteinExistence type="predicted"/>
<keyword evidence="3" id="KW-1185">Reference proteome</keyword>
<dbReference type="InterPro" id="IPR050900">
    <property type="entry name" value="Transposase_IS3/IS150/IS904"/>
</dbReference>
<evidence type="ECO:0000313" key="2">
    <source>
        <dbReference type="EMBL" id="PWJ34987.1"/>
    </source>
</evidence>
<name>A0A315YY52_SEDFL</name>
<gene>
    <name evidence="2" type="ORF">BC781_11028</name>
</gene>
<organism evidence="2 3">
    <name type="scientific">Sediminitomix flava</name>
    <dbReference type="NCBI Taxonomy" id="379075"/>
    <lineage>
        <taxon>Bacteria</taxon>
        <taxon>Pseudomonadati</taxon>
        <taxon>Bacteroidota</taxon>
        <taxon>Cytophagia</taxon>
        <taxon>Cytophagales</taxon>
        <taxon>Flammeovirgaceae</taxon>
        <taxon>Sediminitomix</taxon>
    </lineage>
</organism>
<dbReference type="InterPro" id="IPR012337">
    <property type="entry name" value="RNaseH-like_sf"/>
</dbReference>
<dbReference type="InterPro" id="IPR001584">
    <property type="entry name" value="Integrase_cat-core"/>
</dbReference>
<dbReference type="Gene3D" id="3.30.420.10">
    <property type="entry name" value="Ribonuclease H-like superfamily/Ribonuclease H"/>
    <property type="match status" value="1"/>
</dbReference>
<dbReference type="Pfam" id="PF13683">
    <property type="entry name" value="rve_3"/>
    <property type="match status" value="1"/>
</dbReference>
<dbReference type="PANTHER" id="PTHR46889:SF4">
    <property type="entry name" value="TRANSPOSASE INSO FOR INSERTION SEQUENCE ELEMENT IS911B-RELATED"/>
    <property type="match status" value="1"/>
</dbReference>
<feature type="domain" description="Integrase catalytic" evidence="1">
    <location>
        <begin position="2"/>
        <end position="61"/>
    </location>
</feature>
<dbReference type="RefSeq" id="WP_146201769.1">
    <property type="nucleotide sequence ID" value="NZ_QGDO01000010.1"/>
</dbReference>
<dbReference type="Proteomes" id="UP000245535">
    <property type="component" value="Unassembled WGS sequence"/>
</dbReference>
<dbReference type="SUPFAM" id="SSF53098">
    <property type="entry name" value="Ribonuclease H-like"/>
    <property type="match status" value="1"/>
</dbReference>
<dbReference type="OrthoDB" id="887091at2"/>
<dbReference type="AlphaFoldDB" id="A0A315YY52"/>
<reference evidence="2 3" key="1">
    <citation type="submission" date="2018-03" db="EMBL/GenBank/DDBJ databases">
        <title>Genomic Encyclopedia of Archaeal and Bacterial Type Strains, Phase II (KMG-II): from individual species to whole genera.</title>
        <authorList>
            <person name="Goeker M."/>
        </authorList>
    </citation>
    <scope>NUCLEOTIDE SEQUENCE [LARGE SCALE GENOMIC DNA]</scope>
    <source>
        <strain evidence="2 3">DSM 28229</strain>
    </source>
</reference>
<accession>A0A315YY52</accession>